<organism evidence="1 2">
    <name type="scientific">Algoriphagus marincola HL-49</name>
    <dbReference type="NCBI Taxonomy" id="1305737"/>
    <lineage>
        <taxon>Bacteria</taxon>
        <taxon>Pseudomonadati</taxon>
        <taxon>Bacteroidota</taxon>
        <taxon>Cytophagia</taxon>
        <taxon>Cytophagales</taxon>
        <taxon>Cyclobacteriaceae</taxon>
        <taxon>Algoriphagus</taxon>
    </lineage>
</organism>
<dbReference type="PANTHER" id="PTHR43861">
    <property type="entry name" value="TRANS-ACONITATE 2-METHYLTRANSFERASE-RELATED"/>
    <property type="match status" value="1"/>
</dbReference>
<proteinExistence type="predicted"/>
<evidence type="ECO:0000313" key="1">
    <source>
        <dbReference type="EMBL" id="KPQ14085.1"/>
    </source>
</evidence>
<dbReference type="CDD" id="cd02440">
    <property type="entry name" value="AdoMet_MTases"/>
    <property type="match status" value="1"/>
</dbReference>
<accession>A0A0P7Y1A4</accession>
<sequence length="305" mass="34771">MNRCHFCNSESLRDFQAEEKMLGQGEQFTYQECQDCQSLQIKSVPLNLSAFYKSDTYYSFSSLVTSSSLKNFLKKVRMWFFLKTEASVLSPSYGYWLKELNPAYSDRIVDIGCGSGQLLYELWASGFENLTGVDPFLDSSEDLESGLSLIKGGLEDLPGEFDIMLMHHAFEHMAEPGTTLETCRQKLKKDGRLLVRTPLAGSSAWEEFGDNWVQLDAPRHLNIPSLEGFKKLAKSKGFMLEKILFDSTAFQFWGSILYQRGIKLAGTDCEAHFSSNELREFQKKALQYNQEGKGDQVCFYLRRAD</sequence>
<dbReference type="Proteomes" id="UP000050421">
    <property type="component" value="Unassembled WGS sequence"/>
</dbReference>
<dbReference type="STRING" id="1305737.GCA_000526355_02658"/>
<dbReference type="GO" id="GO:0008168">
    <property type="term" value="F:methyltransferase activity"/>
    <property type="evidence" value="ECO:0007669"/>
    <property type="project" value="UniProtKB-KW"/>
</dbReference>
<dbReference type="Pfam" id="PF13489">
    <property type="entry name" value="Methyltransf_23"/>
    <property type="match status" value="1"/>
</dbReference>
<evidence type="ECO:0000313" key="2">
    <source>
        <dbReference type="Proteomes" id="UP000050421"/>
    </source>
</evidence>
<dbReference type="InterPro" id="IPR029063">
    <property type="entry name" value="SAM-dependent_MTases_sf"/>
</dbReference>
<keyword evidence="1" id="KW-0489">Methyltransferase</keyword>
<dbReference type="OrthoDB" id="9791837at2"/>
<protein>
    <submittedName>
        <fullName evidence="1">Methyltransferase domain</fullName>
    </submittedName>
</protein>
<dbReference type="eggNOG" id="COG2227">
    <property type="taxonomic scope" value="Bacteria"/>
</dbReference>
<dbReference type="AlphaFoldDB" id="A0A0P7Y1A4"/>
<keyword evidence="1" id="KW-0808">Transferase</keyword>
<dbReference type="EMBL" id="LJXT01000072">
    <property type="protein sequence ID" value="KPQ14085.1"/>
    <property type="molecule type" value="Genomic_DNA"/>
</dbReference>
<name>A0A0P7Y1A4_9BACT</name>
<reference evidence="1 2" key="1">
    <citation type="submission" date="2015-09" db="EMBL/GenBank/DDBJ databases">
        <title>Identification and resolution of microdiversity through metagenomic sequencing of parallel consortia.</title>
        <authorList>
            <person name="Nelson W.C."/>
            <person name="Romine M.F."/>
            <person name="Lindemann S.R."/>
        </authorList>
    </citation>
    <scope>NUCLEOTIDE SEQUENCE [LARGE SCALE GENOMIC DNA]</scope>
    <source>
        <strain evidence="1">HL-49</strain>
    </source>
</reference>
<dbReference type="Gene3D" id="3.40.50.150">
    <property type="entry name" value="Vaccinia Virus protein VP39"/>
    <property type="match status" value="1"/>
</dbReference>
<comment type="caution">
    <text evidence="1">The sequence shown here is derived from an EMBL/GenBank/DDBJ whole genome shotgun (WGS) entry which is preliminary data.</text>
</comment>
<dbReference type="PATRIC" id="fig|1305737.6.peg.2886"/>
<dbReference type="GO" id="GO:0032259">
    <property type="term" value="P:methylation"/>
    <property type="evidence" value="ECO:0007669"/>
    <property type="project" value="UniProtKB-KW"/>
</dbReference>
<dbReference type="SUPFAM" id="SSF53335">
    <property type="entry name" value="S-adenosyl-L-methionine-dependent methyltransferases"/>
    <property type="match status" value="1"/>
</dbReference>
<gene>
    <name evidence="1" type="ORF">HLUCCX10_11360</name>
</gene>